<reference evidence="2 3" key="1">
    <citation type="submission" date="2022-08" db="EMBL/GenBank/DDBJ databases">
        <title>Paenibacillus endoradicis sp. nov., Paenibacillus radicibacter sp. nov and Paenibacillus pararadicis sp. nov., three cold-adapted plant growth-promoting bacteria isolated from root of Larix gmelinii in Great Khingan.</title>
        <authorList>
            <person name="Xue H."/>
        </authorList>
    </citation>
    <scope>NUCLEOTIDE SEQUENCE [LARGE SCALE GENOMIC DNA]</scope>
    <source>
        <strain evidence="2 3">N5-1-1-5</strain>
    </source>
</reference>
<keyword evidence="1" id="KW-0472">Membrane</keyword>
<keyword evidence="1" id="KW-0812">Transmembrane</keyword>
<comment type="caution">
    <text evidence="2">The sequence shown here is derived from an EMBL/GenBank/DDBJ whole genome shotgun (WGS) entry which is preliminary data.</text>
</comment>
<evidence type="ECO:0000313" key="2">
    <source>
        <dbReference type="EMBL" id="MCR8636712.1"/>
    </source>
</evidence>
<keyword evidence="1" id="KW-1133">Transmembrane helix</keyword>
<keyword evidence="3" id="KW-1185">Reference proteome</keyword>
<gene>
    <name evidence="2" type="ORF">NV381_36685</name>
</gene>
<dbReference type="EMBL" id="JANQBD010000051">
    <property type="protein sequence ID" value="MCR8636712.1"/>
    <property type="molecule type" value="Genomic_DNA"/>
</dbReference>
<feature type="transmembrane region" description="Helical" evidence="1">
    <location>
        <begin position="72"/>
        <end position="90"/>
    </location>
</feature>
<protein>
    <submittedName>
        <fullName evidence="2">Uncharacterized protein</fullName>
    </submittedName>
</protein>
<evidence type="ECO:0000256" key="1">
    <source>
        <dbReference type="SAM" id="Phobius"/>
    </source>
</evidence>
<dbReference type="RefSeq" id="WP_258218204.1">
    <property type="nucleotide sequence ID" value="NZ_JANQBD010000051.1"/>
</dbReference>
<accession>A0ABT1YU49</accession>
<sequence length="261" mass="30787">MNINNNKSPKKRRVILIGSYVFLTLWVLGTAISILNPIILYIWFLLCSTISLLLIIILLIPPRKRMSLEEKIIAIILILPLVLIVGVYLYSEIKSNYVLSHTQPSEELILKSLTDYGNERNLDLSYMEYHMAEYDTKNRHLTVNVKVHSELLINYLESSSGKAQEDPHRYIHMIREYYEFVNELYRHTTVPQTITVMGYWGDTFIYKGEYVIGNNHYRTISEPLKIVGREKQWFLKFYIDGTDREIFLRNSKNNENFGVYY</sequence>
<name>A0ABT1YU49_9BACL</name>
<feature type="transmembrane region" description="Helical" evidence="1">
    <location>
        <begin position="14"/>
        <end position="35"/>
    </location>
</feature>
<evidence type="ECO:0000313" key="3">
    <source>
        <dbReference type="Proteomes" id="UP001300012"/>
    </source>
</evidence>
<proteinExistence type="predicted"/>
<feature type="transmembrane region" description="Helical" evidence="1">
    <location>
        <begin position="41"/>
        <end position="60"/>
    </location>
</feature>
<organism evidence="2 3">
    <name type="scientific">Paenibacillus radicis</name>
    <name type="common">ex Xue et al. 2023</name>
    <dbReference type="NCBI Taxonomy" id="2972489"/>
    <lineage>
        <taxon>Bacteria</taxon>
        <taxon>Bacillati</taxon>
        <taxon>Bacillota</taxon>
        <taxon>Bacilli</taxon>
        <taxon>Bacillales</taxon>
        <taxon>Paenibacillaceae</taxon>
        <taxon>Paenibacillus</taxon>
    </lineage>
</organism>
<dbReference type="Proteomes" id="UP001300012">
    <property type="component" value="Unassembled WGS sequence"/>
</dbReference>